<dbReference type="PROSITE" id="PS50893">
    <property type="entry name" value="ABC_TRANSPORTER_2"/>
    <property type="match status" value="1"/>
</dbReference>
<proteinExistence type="predicted"/>
<evidence type="ECO:0000256" key="1">
    <source>
        <dbReference type="ARBA" id="ARBA00022448"/>
    </source>
</evidence>
<dbReference type="RefSeq" id="WP_083447864.1">
    <property type="nucleotide sequence ID" value="NZ_CP011801.1"/>
</dbReference>
<evidence type="ECO:0000313" key="6">
    <source>
        <dbReference type="Proteomes" id="UP000069205"/>
    </source>
</evidence>
<keyword evidence="1" id="KW-0813">Transport</keyword>
<evidence type="ECO:0000259" key="4">
    <source>
        <dbReference type="PROSITE" id="PS50893"/>
    </source>
</evidence>
<keyword evidence="2" id="KW-0547">Nucleotide-binding</keyword>
<dbReference type="PANTHER" id="PTHR43023">
    <property type="entry name" value="PROTEIN TRIGALACTOSYLDIACYLGLYCEROL 3, CHLOROPLASTIC"/>
    <property type="match status" value="1"/>
</dbReference>
<dbReference type="Gene3D" id="3.40.50.300">
    <property type="entry name" value="P-loop containing nucleotide triphosphate hydrolases"/>
    <property type="match status" value="1"/>
</dbReference>
<keyword evidence="6" id="KW-1185">Reference proteome</keyword>
<evidence type="ECO:0000313" key="5">
    <source>
        <dbReference type="EMBL" id="ALA58172.1"/>
    </source>
</evidence>
<sequence>MTGSAPPLISLRGVSLTLDGKPVLQDVSFDVAQGETKVILGGSGSGKTTILRLVLGLFKPDRGSITVGGKDIGRLSDRQLAPIRRNMAMVFQSAALFDSLSVRENVGYRLWEEGRLPDAEVEEIVRQSLQFVGLEEVIDKMPGELSGGMRKRVGIARALASGAPLLLYDEPTAGLDPVNAFAIGHLILQLKAKGVTQVVVTHDLDLAFRVADHLVMIQRGCMVFTGSPLELAGKQDAEIRGFLDPSSLPAEDWNTLPSRLSQ</sequence>
<dbReference type="GO" id="GO:0016887">
    <property type="term" value="F:ATP hydrolysis activity"/>
    <property type="evidence" value="ECO:0007669"/>
    <property type="project" value="InterPro"/>
</dbReference>
<dbReference type="STRING" id="42253.NITMOv2_1752"/>
<feature type="domain" description="ABC transporter" evidence="4">
    <location>
        <begin position="9"/>
        <end position="244"/>
    </location>
</feature>
<dbReference type="Pfam" id="PF00005">
    <property type="entry name" value="ABC_tran"/>
    <property type="match status" value="1"/>
</dbReference>
<organism evidence="5 6">
    <name type="scientific">Nitrospira moscoviensis</name>
    <dbReference type="NCBI Taxonomy" id="42253"/>
    <lineage>
        <taxon>Bacteria</taxon>
        <taxon>Pseudomonadati</taxon>
        <taxon>Nitrospirota</taxon>
        <taxon>Nitrospiria</taxon>
        <taxon>Nitrospirales</taxon>
        <taxon>Nitrospiraceae</taxon>
        <taxon>Nitrospira</taxon>
    </lineage>
</organism>
<dbReference type="Proteomes" id="UP000069205">
    <property type="component" value="Chromosome"/>
</dbReference>
<dbReference type="InterPro" id="IPR003593">
    <property type="entry name" value="AAA+_ATPase"/>
</dbReference>
<dbReference type="InterPro" id="IPR003439">
    <property type="entry name" value="ABC_transporter-like_ATP-bd"/>
</dbReference>
<dbReference type="InterPro" id="IPR027417">
    <property type="entry name" value="P-loop_NTPase"/>
</dbReference>
<reference evidence="5 6" key="1">
    <citation type="journal article" date="2015" name="Proc. Natl. Acad. Sci. U.S.A.">
        <title>Expanded metabolic versatility of ubiquitous nitrite-oxidizing bacteria from the genus Nitrospira.</title>
        <authorList>
            <person name="Koch H."/>
            <person name="Lucker S."/>
            <person name="Albertsen M."/>
            <person name="Kitzinger K."/>
            <person name="Herbold C."/>
            <person name="Spieck E."/>
            <person name="Nielsen P.H."/>
            <person name="Wagner M."/>
            <person name="Daims H."/>
        </authorList>
    </citation>
    <scope>NUCLEOTIDE SEQUENCE [LARGE SCALE GENOMIC DNA]</scope>
    <source>
        <strain evidence="5 6">NSP M-1</strain>
    </source>
</reference>
<gene>
    <name evidence="5" type="ORF">NITMOv2_1752</name>
</gene>
<accession>A0A0K2GC30</accession>
<protein>
    <submittedName>
        <fullName evidence="5">ABC transporter, ATP-binding protein</fullName>
    </submittedName>
</protein>
<dbReference type="PATRIC" id="fig|42253.5.peg.1723"/>
<dbReference type="KEGG" id="nmv:NITMOv2_1752"/>
<keyword evidence="3 5" id="KW-0067">ATP-binding</keyword>
<evidence type="ECO:0000256" key="3">
    <source>
        <dbReference type="ARBA" id="ARBA00022840"/>
    </source>
</evidence>
<dbReference type="GO" id="GO:0005524">
    <property type="term" value="F:ATP binding"/>
    <property type="evidence" value="ECO:0007669"/>
    <property type="project" value="UniProtKB-KW"/>
</dbReference>
<dbReference type="EMBL" id="CP011801">
    <property type="protein sequence ID" value="ALA58172.1"/>
    <property type="molecule type" value="Genomic_DNA"/>
</dbReference>
<dbReference type="OrthoDB" id="9782239at2"/>
<dbReference type="SMART" id="SM00382">
    <property type="entry name" value="AAA"/>
    <property type="match status" value="1"/>
</dbReference>
<dbReference type="PROSITE" id="PS00211">
    <property type="entry name" value="ABC_TRANSPORTER_1"/>
    <property type="match status" value="1"/>
</dbReference>
<dbReference type="AlphaFoldDB" id="A0A0K2GC30"/>
<dbReference type="InterPro" id="IPR017871">
    <property type="entry name" value="ABC_transporter-like_CS"/>
</dbReference>
<dbReference type="PANTHER" id="PTHR43023:SF3">
    <property type="entry name" value="PROTEIN TRIGALACTOSYLDIACYLGLYCEROL 3, CHLOROPLASTIC"/>
    <property type="match status" value="1"/>
</dbReference>
<name>A0A0K2GC30_NITMO</name>
<dbReference type="SUPFAM" id="SSF52540">
    <property type="entry name" value="P-loop containing nucleoside triphosphate hydrolases"/>
    <property type="match status" value="1"/>
</dbReference>
<evidence type="ECO:0000256" key="2">
    <source>
        <dbReference type="ARBA" id="ARBA00022741"/>
    </source>
</evidence>